<reference evidence="2 3" key="1">
    <citation type="submission" date="2018-04" db="EMBL/GenBank/DDBJ databases">
        <authorList>
            <person name="Vogel A."/>
        </authorList>
    </citation>
    <scope>NUCLEOTIDE SEQUENCE [LARGE SCALE GENOMIC DNA]</scope>
</reference>
<organism evidence="2 3">
    <name type="scientific">Cuscuta campestris</name>
    <dbReference type="NCBI Taxonomy" id="132261"/>
    <lineage>
        <taxon>Eukaryota</taxon>
        <taxon>Viridiplantae</taxon>
        <taxon>Streptophyta</taxon>
        <taxon>Embryophyta</taxon>
        <taxon>Tracheophyta</taxon>
        <taxon>Spermatophyta</taxon>
        <taxon>Magnoliopsida</taxon>
        <taxon>eudicotyledons</taxon>
        <taxon>Gunneridae</taxon>
        <taxon>Pentapetalae</taxon>
        <taxon>asterids</taxon>
        <taxon>lamiids</taxon>
        <taxon>Solanales</taxon>
        <taxon>Convolvulaceae</taxon>
        <taxon>Cuscuteae</taxon>
        <taxon>Cuscuta</taxon>
        <taxon>Cuscuta subgen. Grammica</taxon>
        <taxon>Cuscuta sect. Cleistogrammica</taxon>
    </lineage>
</organism>
<keyword evidence="3" id="KW-1185">Reference proteome</keyword>
<evidence type="ECO:0000313" key="2">
    <source>
        <dbReference type="EMBL" id="VFR01209.1"/>
    </source>
</evidence>
<dbReference type="InterPro" id="IPR056924">
    <property type="entry name" value="SH3_Tf2-1"/>
</dbReference>
<evidence type="ECO:0000259" key="1">
    <source>
        <dbReference type="Pfam" id="PF24626"/>
    </source>
</evidence>
<feature type="domain" description="Tf2-1-like SH3-like" evidence="1">
    <location>
        <begin position="186"/>
        <end position="247"/>
    </location>
</feature>
<proteinExistence type="predicted"/>
<dbReference type="Proteomes" id="UP000595140">
    <property type="component" value="Unassembled WGS sequence"/>
</dbReference>
<dbReference type="AlphaFoldDB" id="A0A484NLL8"/>
<dbReference type="EMBL" id="OOIL02006740">
    <property type="protein sequence ID" value="VFR01209.1"/>
    <property type="molecule type" value="Genomic_DNA"/>
</dbReference>
<protein>
    <recommendedName>
        <fullName evidence="1">Tf2-1-like SH3-like domain-containing protein</fullName>
    </recommendedName>
</protein>
<accession>A0A484NLL8</accession>
<sequence>MPLSSLAPSHTHLANQKEDGLLITMKGSCVKVIPKAMVVVLPINLVSFPRSYSIHCPNKRKPWVFDPVVSLNGYEDTCSSLMKKKELTNIYVPTISPMCRPKEEKDTRLTPKKFYEKKTQSGVMSRNAGALPRRISSLTVPRTKFVKFLHVPSKEGIQETSEFYYKTREKLEKRSELKSPTHFQPGDLVWAHIQRERFYEKRKSRRKFRDDGPFEVLARVNDNSYMVDLTRGQRVAATFKKRDLSPYDGLDYPLSSRYLIKCVIS</sequence>
<name>A0A484NLL8_9ASTE</name>
<dbReference type="OrthoDB" id="1302869at2759"/>
<dbReference type="Pfam" id="PF24626">
    <property type="entry name" value="SH3_Tf2-1"/>
    <property type="match status" value="1"/>
</dbReference>
<gene>
    <name evidence="2" type="ORF">CCAM_LOCUS42984</name>
</gene>
<evidence type="ECO:0000313" key="3">
    <source>
        <dbReference type="Proteomes" id="UP000595140"/>
    </source>
</evidence>